<protein>
    <submittedName>
        <fullName evidence="2">Unannotated protein</fullName>
    </submittedName>
</protein>
<sequence>MDAPDFFDANYEPVTDHDGGSEGHPLAAGIWGAGELITRVGAIVLALSVFMGWYAGPGTGVTLSVIGWHTGLIGKLVLLIGLATLLVTSLQRLGLRLPPTMPEPLVVIGLGALSTVFILIRVISIPDAVLPADGRGVGLWIALIASLTVIAGGILRAGDEL</sequence>
<keyword evidence="1" id="KW-0812">Transmembrane</keyword>
<keyword evidence="1" id="KW-1133">Transmembrane helix</keyword>
<feature type="transmembrane region" description="Helical" evidence="1">
    <location>
        <begin position="36"/>
        <end position="56"/>
    </location>
</feature>
<dbReference type="EMBL" id="CAEZXP010000004">
    <property type="protein sequence ID" value="CAB4700962.1"/>
    <property type="molecule type" value="Genomic_DNA"/>
</dbReference>
<dbReference type="AlphaFoldDB" id="A0A6J6PR76"/>
<name>A0A6J6PR76_9ZZZZ</name>
<organism evidence="2">
    <name type="scientific">freshwater metagenome</name>
    <dbReference type="NCBI Taxonomy" id="449393"/>
    <lineage>
        <taxon>unclassified sequences</taxon>
        <taxon>metagenomes</taxon>
        <taxon>ecological metagenomes</taxon>
    </lineage>
</organism>
<feature type="transmembrane region" description="Helical" evidence="1">
    <location>
        <begin position="137"/>
        <end position="155"/>
    </location>
</feature>
<accession>A0A6J6PR76</accession>
<reference evidence="2" key="1">
    <citation type="submission" date="2020-05" db="EMBL/GenBank/DDBJ databases">
        <authorList>
            <person name="Chiriac C."/>
            <person name="Salcher M."/>
            <person name="Ghai R."/>
            <person name="Kavagutti S V."/>
        </authorList>
    </citation>
    <scope>NUCLEOTIDE SEQUENCE</scope>
</reference>
<feature type="transmembrane region" description="Helical" evidence="1">
    <location>
        <begin position="105"/>
        <end position="125"/>
    </location>
</feature>
<feature type="transmembrane region" description="Helical" evidence="1">
    <location>
        <begin position="76"/>
        <end position="93"/>
    </location>
</feature>
<keyword evidence="1" id="KW-0472">Membrane</keyword>
<gene>
    <name evidence="2" type="ORF">UFOPK2399_01357</name>
</gene>
<proteinExistence type="predicted"/>
<evidence type="ECO:0000256" key="1">
    <source>
        <dbReference type="SAM" id="Phobius"/>
    </source>
</evidence>
<evidence type="ECO:0000313" key="2">
    <source>
        <dbReference type="EMBL" id="CAB4700962.1"/>
    </source>
</evidence>